<dbReference type="PANTHER" id="PTHR43160:SF3">
    <property type="entry name" value="ACONITATE HYDRATASE, MITOCHONDRIAL"/>
    <property type="match status" value="1"/>
</dbReference>
<dbReference type="InterPro" id="IPR015931">
    <property type="entry name" value="Acnase/IPM_dHydase_lsu_aba_1/3"/>
</dbReference>
<sequence>MGYTVTEKILSSHLVEGSLERGTEIGIKIDQTLTQDATGTMAYIEYEAMGVPRVRTERSVAYVDHNTLQTGFENADDHRFIGSVAKKRGIYFSRPGNGICHQVHLERFGIPGKTLIGSDSHTPTCGGLGMIAIGAGGLDVAVAMGGGTYYITCPRIVRVELRGSLCPWVSAKDIILEVLRRLTVKGGVGKVIEYCGEGVKTLSVPERATIANMGAELGATTSVFPSDERTLEFLKAQGREKDFTELSADSDAVYDEELIIELGELEPLVACPHSPDNVKKVSELEGMKVDQVLIGSCTNSSLTDMQKVAYILKGKTVHPDVSLGIAPGSKQVLDMLARSGELSDIIGAGARILESACGPCIGMGQSPNSGGVSLRTFNRNFLGRSGTKDAGIYLLSPETAAISALRGVITDPRRLGSMPSFTLPEKYLINDNMVTLPAEAEECNSVEVLKGPNIKDYPKTSPLEDAIDAVCSLKTGDNITTDHIMPAGSKILPLRSNIPEISKHCFEVVDPGFPERALSLGKSIIVGGANYGQGSSREHAALAPLYLGVKAVVVKSFARIHRANLVNAGILPLTFENESDYDKISQGDRLSLDGLLDAVAKGDSIVMTDRENGTRIPLRLELSERERKILAAGGLLDYTRTKAR</sequence>
<dbReference type="PROSITE" id="PS01244">
    <property type="entry name" value="ACONITASE_2"/>
    <property type="match status" value="1"/>
</dbReference>
<feature type="domain" description="Aconitase/3-isopropylmalate dehydratase large subunit alpha/beta/alpha" evidence="7">
    <location>
        <begin position="7"/>
        <end position="283"/>
    </location>
</feature>
<dbReference type="InterPro" id="IPR001030">
    <property type="entry name" value="Acoase/IPM_deHydtase_lsu_aba"/>
</dbReference>
<dbReference type="CDD" id="cd01585">
    <property type="entry name" value="AcnA_Bact"/>
    <property type="match status" value="1"/>
</dbReference>
<dbReference type="AlphaFoldDB" id="A0A9D1NRK5"/>
<dbReference type="GO" id="GO:0005829">
    <property type="term" value="C:cytosol"/>
    <property type="evidence" value="ECO:0007669"/>
    <property type="project" value="TreeGrafter"/>
</dbReference>
<evidence type="ECO:0000259" key="8">
    <source>
        <dbReference type="Pfam" id="PF00694"/>
    </source>
</evidence>
<evidence type="ECO:0000256" key="6">
    <source>
        <dbReference type="ARBA" id="ARBA00023014"/>
    </source>
</evidence>
<dbReference type="InterPro" id="IPR036008">
    <property type="entry name" value="Aconitase_4Fe-4S_dom"/>
</dbReference>
<comment type="similarity">
    <text evidence="2">Belongs to the aconitase/IPM isomerase family.</text>
</comment>
<dbReference type="PRINTS" id="PR00415">
    <property type="entry name" value="ACONITASE"/>
</dbReference>
<proteinExistence type="inferred from homology"/>
<dbReference type="NCBIfam" id="NF005558">
    <property type="entry name" value="PRK07229.1"/>
    <property type="match status" value="1"/>
</dbReference>
<dbReference type="GO" id="GO:0046872">
    <property type="term" value="F:metal ion binding"/>
    <property type="evidence" value="ECO:0007669"/>
    <property type="project" value="UniProtKB-KW"/>
</dbReference>
<dbReference type="PROSITE" id="PS00450">
    <property type="entry name" value="ACONITASE_1"/>
    <property type="match status" value="1"/>
</dbReference>
<dbReference type="EC" id="4.2.1.3" evidence="9"/>
<evidence type="ECO:0000256" key="5">
    <source>
        <dbReference type="ARBA" id="ARBA00023004"/>
    </source>
</evidence>
<dbReference type="SUPFAM" id="SSF52016">
    <property type="entry name" value="LeuD/IlvD-like"/>
    <property type="match status" value="1"/>
</dbReference>
<dbReference type="CDD" id="cd01579">
    <property type="entry name" value="AcnA_Bact_Swivel"/>
    <property type="match status" value="1"/>
</dbReference>
<organism evidence="9 10">
    <name type="scientific">Candidatus Faeciplasma avium</name>
    <dbReference type="NCBI Taxonomy" id="2840798"/>
    <lineage>
        <taxon>Bacteria</taxon>
        <taxon>Bacillati</taxon>
        <taxon>Bacillota</taxon>
        <taxon>Clostridia</taxon>
        <taxon>Eubacteriales</taxon>
        <taxon>Oscillospiraceae</taxon>
        <taxon>Oscillospiraceae incertae sedis</taxon>
        <taxon>Candidatus Faeciplasma</taxon>
    </lineage>
</organism>
<gene>
    <name evidence="9" type="ORF">IAD28_05860</name>
</gene>
<comment type="subunit">
    <text evidence="3">Monomer.</text>
</comment>
<reference evidence="9" key="1">
    <citation type="submission" date="2020-10" db="EMBL/GenBank/DDBJ databases">
        <authorList>
            <person name="Gilroy R."/>
        </authorList>
    </citation>
    <scope>NUCLEOTIDE SEQUENCE</scope>
    <source>
        <strain evidence="9">1370</strain>
    </source>
</reference>
<accession>A0A9D1NRK5</accession>
<dbReference type="GO" id="GO:0003994">
    <property type="term" value="F:aconitate hydratase activity"/>
    <property type="evidence" value="ECO:0007669"/>
    <property type="project" value="UniProtKB-EC"/>
</dbReference>
<dbReference type="NCBIfam" id="NF001614">
    <property type="entry name" value="PRK00402.1"/>
    <property type="match status" value="1"/>
</dbReference>
<dbReference type="Gene3D" id="3.30.499.10">
    <property type="entry name" value="Aconitase, domain 3"/>
    <property type="match status" value="2"/>
</dbReference>
<dbReference type="InterPro" id="IPR000573">
    <property type="entry name" value="AconitaseA/IPMdHydase_ssu_swvl"/>
</dbReference>
<evidence type="ECO:0000256" key="1">
    <source>
        <dbReference type="ARBA" id="ARBA00001966"/>
    </source>
</evidence>
<dbReference type="InterPro" id="IPR015928">
    <property type="entry name" value="Aconitase/3IPM_dehydase_swvl"/>
</dbReference>
<feature type="domain" description="Aconitase A/isopropylmalate dehydratase small subunit swivel" evidence="8">
    <location>
        <begin position="523"/>
        <end position="578"/>
    </location>
</feature>
<evidence type="ECO:0000256" key="2">
    <source>
        <dbReference type="ARBA" id="ARBA00007185"/>
    </source>
</evidence>
<dbReference type="InterPro" id="IPR050926">
    <property type="entry name" value="Aconitase/IPM_isomerase"/>
</dbReference>
<evidence type="ECO:0000259" key="7">
    <source>
        <dbReference type="Pfam" id="PF00330"/>
    </source>
</evidence>
<evidence type="ECO:0000313" key="9">
    <source>
        <dbReference type="EMBL" id="HIV11197.1"/>
    </source>
</evidence>
<evidence type="ECO:0000256" key="4">
    <source>
        <dbReference type="ARBA" id="ARBA00022723"/>
    </source>
</evidence>
<comment type="cofactor">
    <cofactor evidence="1">
        <name>[4Fe-4S] cluster</name>
        <dbReference type="ChEBI" id="CHEBI:49883"/>
    </cofactor>
</comment>
<dbReference type="GO" id="GO:0051539">
    <property type="term" value="F:4 iron, 4 sulfur cluster binding"/>
    <property type="evidence" value="ECO:0007669"/>
    <property type="project" value="TreeGrafter"/>
</dbReference>
<protein>
    <submittedName>
        <fullName evidence="9">Aconitate hydratase</fullName>
        <ecNumber evidence="9">4.2.1.3</ecNumber>
    </submittedName>
</protein>
<dbReference type="EMBL" id="DVOL01000085">
    <property type="protein sequence ID" value="HIV11197.1"/>
    <property type="molecule type" value="Genomic_DNA"/>
</dbReference>
<dbReference type="Pfam" id="PF00694">
    <property type="entry name" value="Aconitase_C"/>
    <property type="match status" value="1"/>
</dbReference>
<dbReference type="InterPro" id="IPR018136">
    <property type="entry name" value="Aconitase_4Fe-4S_BS"/>
</dbReference>
<dbReference type="Proteomes" id="UP000823960">
    <property type="component" value="Unassembled WGS sequence"/>
</dbReference>
<reference evidence="9" key="2">
    <citation type="journal article" date="2021" name="PeerJ">
        <title>Extensive microbial diversity within the chicken gut microbiome revealed by metagenomics and culture.</title>
        <authorList>
            <person name="Gilroy R."/>
            <person name="Ravi A."/>
            <person name="Getino M."/>
            <person name="Pursley I."/>
            <person name="Horton D.L."/>
            <person name="Alikhan N.F."/>
            <person name="Baker D."/>
            <person name="Gharbi K."/>
            <person name="Hall N."/>
            <person name="Watson M."/>
            <person name="Adriaenssens E.M."/>
            <person name="Foster-Nyarko E."/>
            <person name="Jarju S."/>
            <person name="Secka A."/>
            <person name="Antonio M."/>
            <person name="Oren A."/>
            <person name="Chaudhuri R.R."/>
            <person name="La Ragione R."/>
            <person name="Hildebrand F."/>
            <person name="Pallen M.J."/>
        </authorList>
    </citation>
    <scope>NUCLEOTIDE SEQUENCE</scope>
    <source>
        <strain evidence="9">1370</strain>
    </source>
</reference>
<dbReference type="PANTHER" id="PTHR43160">
    <property type="entry name" value="ACONITATE HYDRATASE B"/>
    <property type="match status" value="1"/>
</dbReference>
<keyword evidence="6" id="KW-0411">Iron-sulfur</keyword>
<dbReference type="NCBIfam" id="TIGR01342">
    <property type="entry name" value="acon_putative"/>
    <property type="match status" value="1"/>
</dbReference>
<keyword evidence="9" id="KW-0456">Lyase</keyword>
<comment type="caution">
    <text evidence="9">The sequence shown here is derived from an EMBL/GenBank/DDBJ whole genome shotgun (WGS) entry which is preliminary data.</text>
</comment>
<evidence type="ECO:0000256" key="3">
    <source>
        <dbReference type="ARBA" id="ARBA00011245"/>
    </source>
</evidence>
<dbReference type="Pfam" id="PF00330">
    <property type="entry name" value="Aconitase"/>
    <property type="match status" value="1"/>
</dbReference>
<keyword evidence="4" id="KW-0479">Metal-binding</keyword>
<dbReference type="Gene3D" id="3.20.19.10">
    <property type="entry name" value="Aconitase, domain 4"/>
    <property type="match status" value="2"/>
</dbReference>
<keyword evidence="5" id="KW-0408">Iron</keyword>
<evidence type="ECO:0000313" key="10">
    <source>
        <dbReference type="Proteomes" id="UP000823960"/>
    </source>
</evidence>
<dbReference type="GO" id="GO:0006099">
    <property type="term" value="P:tricarboxylic acid cycle"/>
    <property type="evidence" value="ECO:0007669"/>
    <property type="project" value="TreeGrafter"/>
</dbReference>
<dbReference type="InterPro" id="IPR006250">
    <property type="entry name" value="Aconitase_put"/>
</dbReference>
<name>A0A9D1NRK5_9FIRM</name>
<dbReference type="SUPFAM" id="SSF53732">
    <property type="entry name" value="Aconitase iron-sulfur domain"/>
    <property type="match status" value="1"/>
</dbReference>